<dbReference type="AlphaFoldDB" id="A0A9D2MSF2"/>
<organism evidence="2 3">
    <name type="scientific">Candidatus Eisenbergiella merdigallinarum</name>
    <dbReference type="NCBI Taxonomy" id="2838552"/>
    <lineage>
        <taxon>Bacteria</taxon>
        <taxon>Bacillati</taxon>
        <taxon>Bacillota</taxon>
        <taxon>Clostridia</taxon>
        <taxon>Lachnospirales</taxon>
        <taxon>Lachnospiraceae</taxon>
        <taxon>Eisenbergiella</taxon>
    </lineage>
</organism>
<dbReference type="PANTHER" id="PTHR42867:SF1">
    <property type="entry name" value="MEMBRANE PROTEIN-RELATED"/>
    <property type="match status" value="1"/>
</dbReference>
<dbReference type="EMBL" id="DWXE01000023">
    <property type="protein sequence ID" value="HJB91155.1"/>
    <property type="molecule type" value="Genomic_DNA"/>
</dbReference>
<dbReference type="Pfam" id="PF07136">
    <property type="entry name" value="DUF1385"/>
    <property type="match status" value="1"/>
</dbReference>
<keyword evidence="1" id="KW-0472">Membrane</keyword>
<sequence>MKRKKTKCYSGIGGQAVLEGVMMKNKDRYAVAVRKSDGQIEVMAEDYEGIRGAKKVSGIPFLRGIFNFVDSLVLGMKTLTWSAGFFEEEESGKEESEADRKFDRVAGDSGEKLVMGATVAFSIVMAVAIFIALPYFLSLLLASWVRNASLLAIFEGLLRILIFVGYVAAISAMKDIRRVYMYHGAEHKCINCIERGRELTVKNVRKSSRLHKRCGTSFLLFVMVVSVILFMFIRVDNPALRLVLRLALVPVIAGVSYEIIRLAGRSDNLLIRAISAPGMWLQRLTTREPDDSMIEVAIASVEAVIDWKAYLTENFGYAADAWEDQDDVRPDL</sequence>
<feature type="transmembrane region" description="Helical" evidence="1">
    <location>
        <begin position="214"/>
        <end position="233"/>
    </location>
</feature>
<dbReference type="PANTHER" id="PTHR42867">
    <property type="entry name" value="MEMBRANE PROTEIN-RELATED"/>
    <property type="match status" value="1"/>
</dbReference>
<feature type="transmembrane region" description="Helical" evidence="1">
    <location>
        <begin position="239"/>
        <end position="260"/>
    </location>
</feature>
<evidence type="ECO:0000313" key="2">
    <source>
        <dbReference type="EMBL" id="HJB91155.1"/>
    </source>
</evidence>
<reference evidence="2" key="2">
    <citation type="submission" date="2021-04" db="EMBL/GenBank/DDBJ databases">
        <authorList>
            <person name="Gilroy R."/>
        </authorList>
    </citation>
    <scope>NUCLEOTIDE SEQUENCE</scope>
    <source>
        <strain evidence="2">USAMLcec3-2134</strain>
    </source>
</reference>
<reference evidence="2" key="1">
    <citation type="journal article" date="2021" name="PeerJ">
        <title>Extensive microbial diversity within the chicken gut microbiome revealed by metagenomics and culture.</title>
        <authorList>
            <person name="Gilroy R."/>
            <person name="Ravi A."/>
            <person name="Getino M."/>
            <person name="Pursley I."/>
            <person name="Horton D.L."/>
            <person name="Alikhan N.F."/>
            <person name="Baker D."/>
            <person name="Gharbi K."/>
            <person name="Hall N."/>
            <person name="Watson M."/>
            <person name="Adriaenssens E.M."/>
            <person name="Foster-Nyarko E."/>
            <person name="Jarju S."/>
            <person name="Secka A."/>
            <person name="Antonio M."/>
            <person name="Oren A."/>
            <person name="Chaudhuri R.R."/>
            <person name="La Ragione R."/>
            <person name="Hildebrand F."/>
            <person name="Pallen M.J."/>
        </authorList>
    </citation>
    <scope>NUCLEOTIDE SEQUENCE</scope>
    <source>
        <strain evidence="2">USAMLcec3-2134</strain>
    </source>
</reference>
<proteinExistence type="predicted"/>
<comment type="caution">
    <text evidence="2">The sequence shown here is derived from an EMBL/GenBank/DDBJ whole genome shotgun (WGS) entry which is preliminary data.</text>
</comment>
<feature type="transmembrane region" description="Helical" evidence="1">
    <location>
        <begin position="113"/>
        <end position="137"/>
    </location>
</feature>
<gene>
    <name evidence="2" type="ORF">H9763_06755</name>
</gene>
<accession>A0A9D2MSF2</accession>
<dbReference type="InterPro" id="IPR010787">
    <property type="entry name" value="DUF1385"/>
</dbReference>
<name>A0A9D2MSF2_9FIRM</name>
<keyword evidence="1" id="KW-1133">Transmembrane helix</keyword>
<protein>
    <submittedName>
        <fullName evidence="2">DUF1385 domain-containing protein</fullName>
    </submittedName>
</protein>
<dbReference type="Proteomes" id="UP000886883">
    <property type="component" value="Unassembled WGS sequence"/>
</dbReference>
<evidence type="ECO:0000256" key="1">
    <source>
        <dbReference type="SAM" id="Phobius"/>
    </source>
</evidence>
<evidence type="ECO:0000313" key="3">
    <source>
        <dbReference type="Proteomes" id="UP000886883"/>
    </source>
</evidence>
<keyword evidence="1" id="KW-0812">Transmembrane</keyword>
<feature type="transmembrane region" description="Helical" evidence="1">
    <location>
        <begin position="149"/>
        <end position="172"/>
    </location>
</feature>